<protein>
    <submittedName>
        <fullName evidence="7">Allantoin permease</fullName>
    </submittedName>
</protein>
<feature type="transmembrane region" description="Helical" evidence="6">
    <location>
        <begin position="180"/>
        <end position="201"/>
    </location>
</feature>
<keyword evidence="4 6" id="KW-1133">Transmembrane helix</keyword>
<evidence type="ECO:0000313" key="8">
    <source>
        <dbReference type="Proteomes" id="UP000323664"/>
    </source>
</evidence>
<evidence type="ECO:0000256" key="1">
    <source>
        <dbReference type="ARBA" id="ARBA00004141"/>
    </source>
</evidence>
<evidence type="ECO:0000313" key="7">
    <source>
        <dbReference type="EMBL" id="KAA8785605.1"/>
    </source>
</evidence>
<comment type="subcellular location">
    <subcellularLocation>
        <location evidence="1">Membrane</location>
        <topology evidence="1">Multi-pass membrane protein</topology>
    </subcellularLocation>
</comment>
<dbReference type="Proteomes" id="UP000323664">
    <property type="component" value="Unassembled WGS sequence"/>
</dbReference>
<gene>
    <name evidence="7" type="ORF">EC604_17330</name>
</gene>
<dbReference type="GO" id="GO:0015205">
    <property type="term" value="F:nucleobase transmembrane transporter activity"/>
    <property type="evidence" value="ECO:0007669"/>
    <property type="project" value="TreeGrafter"/>
</dbReference>
<dbReference type="GO" id="GO:0005886">
    <property type="term" value="C:plasma membrane"/>
    <property type="evidence" value="ECO:0007669"/>
    <property type="project" value="TreeGrafter"/>
</dbReference>
<reference evidence="7 8" key="1">
    <citation type="journal article" date="2019" name="J. Ind. Microbiol. Biotechnol.">
        <title>Paenibacillus amylolyticus 27C64 has a diverse set of carbohydrate-active enzymes and complete pectin deconstruction system.</title>
        <authorList>
            <person name="Keggi C."/>
            <person name="Doran-Peterson J."/>
        </authorList>
    </citation>
    <scope>NUCLEOTIDE SEQUENCE [LARGE SCALE GENOMIC DNA]</scope>
    <source>
        <strain evidence="7 8">27C64</strain>
    </source>
</reference>
<feature type="transmembrane region" description="Helical" evidence="6">
    <location>
        <begin position="221"/>
        <end position="239"/>
    </location>
</feature>
<evidence type="ECO:0000256" key="2">
    <source>
        <dbReference type="ARBA" id="ARBA00008974"/>
    </source>
</evidence>
<dbReference type="CDD" id="cd10323">
    <property type="entry name" value="SLC-NCS1sbd"/>
    <property type="match status" value="1"/>
</dbReference>
<dbReference type="PANTHER" id="PTHR30618:SF0">
    <property type="entry name" value="PURINE-URACIL PERMEASE NCS1"/>
    <property type="match status" value="1"/>
</dbReference>
<evidence type="ECO:0000256" key="5">
    <source>
        <dbReference type="ARBA" id="ARBA00023136"/>
    </source>
</evidence>
<feature type="transmembrane region" description="Helical" evidence="6">
    <location>
        <begin position="410"/>
        <end position="428"/>
    </location>
</feature>
<keyword evidence="3 6" id="KW-0812">Transmembrane</keyword>
<dbReference type="InterPro" id="IPR045225">
    <property type="entry name" value="Uracil/uridine/allantoin_perm"/>
</dbReference>
<organism evidence="7 8">
    <name type="scientific">Paenibacillus amylolyticus</name>
    <dbReference type="NCBI Taxonomy" id="1451"/>
    <lineage>
        <taxon>Bacteria</taxon>
        <taxon>Bacillati</taxon>
        <taxon>Bacillota</taxon>
        <taxon>Bacilli</taxon>
        <taxon>Bacillales</taxon>
        <taxon>Paenibacillaceae</taxon>
        <taxon>Paenibacillus</taxon>
    </lineage>
</organism>
<comment type="similarity">
    <text evidence="2">Belongs to the purine-cytosine permease (2.A.39) family.</text>
</comment>
<dbReference type="Pfam" id="PF02133">
    <property type="entry name" value="Transp_cyt_pur"/>
    <property type="match status" value="1"/>
</dbReference>
<sequence length="464" mass="50273">MSTNLAGQVLEQTQLHEEISIDDSLKPKQESERTIGSVPYMFMWIGDGVNLGNMTLGASLVVAGVATLNVFQTFVAAMIAIAIISVIFAINDRFGYRTGIPYVVQLRMSFGIKGSIISSFLRGVPAIVWYGFQSWVGATALNEIVKVLSGGSLDSIPVCFILLQAVQIVLSLYGFHAIKWVETLASVVIMLALVYVFSLLLNSHSTAISENWVHAKGTWGLPFFAFIMVFLGNYAAIFLSAGDYSRELKSGMSDKKRSMLYFFPIVIAYGFVLTIGAMMAAATGISNPVKAFAVIVDNPYITVFVSAFIVVGAVAVNMVANIVPPAYVISLVTKLKYKASVVITGLLALCSFPWVLVQDSSAQGLNTFILIYSAFLGPIVAIMLVEYYILRKQKVDTAELYLDNGSFRGYNPSALLAMLIGAGAAFLLVDIGWIIGFTTAGLSYLLLSKFAFKGSSFKKGTIYE</sequence>
<proteinExistence type="inferred from homology"/>
<comment type="caution">
    <text evidence="7">The sequence shown here is derived from an EMBL/GenBank/DDBJ whole genome shotgun (WGS) entry which is preliminary data.</text>
</comment>
<evidence type="ECO:0000256" key="3">
    <source>
        <dbReference type="ARBA" id="ARBA00022692"/>
    </source>
</evidence>
<dbReference type="AlphaFoldDB" id="A0A5M9WVJ8"/>
<name>A0A5M9WVJ8_PAEAM</name>
<feature type="transmembrane region" description="Helical" evidence="6">
    <location>
        <begin position="335"/>
        <end position="357"/>
    </location>
</feature>
<dbReference type="PANTHER" id="PTHR30618">
    <property type="entry name" value="NCS1 FAMILY PURINE/PYRIMIDINE TRANSPORTER"/>
    <property type="match status" value="1"/>
</dbReference>
<evidence type="ECO:0000256" key="6">
    <source>
        <dbReference type="SAM" id="Phobius"/>
    </source>
</evidence>
<dbReference type="RefSeq" id="WP_123065364.1">
    <property type="nucleotide sequence ID" value="NZ_RIAS01000009.1"/>
</dbReference>
<dbReference type="InterPro" id="IPR001248">
    <property type="entry name" value="Pur-cyt_permease"/>
</dbReference>
<feature type="transmembrane region" description="Helical" evidence="6">
    <location>
        <begin position="110"/>
        <end position="132"/>
    </location>
</feature>
<dbReference type="EMBL" id="RIAS01000009">
    <property type="protein sequence ID" value="KAA8785605.1"/>
    <property type="molecule type" value="Genomic_DNA"/>
</dbReference>
<dbReference type="Gene3D" id="1.10.4160.10">
    <property type="entry name" value="Hydantoin permease"/>
    <property type="match status" value="1"/>
</dbReference>
<dbReference type="OrthoDB" id="9780088at2"/>
<feature type="transmembrane region" description="Helical" evidence="6">
    <location>
        <begin position="70"/>
        <end position="90"/>
    </location>
</feature>
<feature type="transmembrane region" description="Helical" evidence="6">
    <location>
        <begin position="369"/>
        <end position="390"/>
    </location>
</feature>
<feature type="transmembrane region" description="Helical" evidence="6">
    <location>
        <begin position="152"/>
        <end position="173"/>
    </location>
</feature>
<evidence type="ECO:0000256" key="4">
    <source>
        <dbReference type="ARBA" id="ARBA00022989"/>
    </source>
</evidence>
<keyword evidence="5 6" id="KW-0472">Membrane</keyword>
<accession>A0A5M9WVJ8</accession>
<feature type="transmembrane region" description="Helical" evidence="6">
    <location>
        <begin position="300"/>
        <end position="323"/>
    </location>
</feature>
<feature type="transmembrane region" description="Helical" evidence="6">
    <location>
        <begin position="260"/>
        <end position="280"/>
    </location>
</feature>